<dbReference type="AlphaFoldDB" id="A0A975GHP7"/>
<accession>A0A975GHP7</accession>
<dbReference type="PROSITE" id="PS50878">
    <property type="entry name" value="RT_POL"/>
    <property type="match status" value="1"/>
</dbReference>
<dbReference type="PANTHER" id="PTHR34047:SF8">
    <property type="entry name" value="PROTEIN YKFC"/>
    <property type="match status" value="1"/>
</dbReference>
<dbReference type="PANTHER" id="PTHR34047">
    <property type="entry name" value="NUCLEAR INTRON MATURASE 1, MITOCHONDRIAL-RELATED"/>
    <property type="match status" value="1"/>
</dbReference>
<dbReference type="InterPro" id="IPR043128">
    <property type="entry name" value="Rev_trsase/Diguanyl_cyclase"/>
</dbReference>
<evidence type="ECO:0000256" key="6">
    <source>
        <dbReference type="ARBA" id="ARBA00022918"/>
    </source>
</evidence>
<evidence type="ECO:0000256" key="5">
    <source>
        <dbReference type="ARBA" id="ARBA00022842"/>
    </source>
</evidence>
<comment type="catalytic activity">
    <reaction evidence="9">
        <text>DNA(n) + a 2'-deoxyribonucleoside 5'-triphosphate = DNA(n+1) + diphosphate</text>
        <dbReference type="Rhea" id="RHEA:22508"/>
        <dbReference type="Rhea" id="RHEA-COMP:17339"/>
        <dbReference type="Rhea" id="RHEA-COMP:17340"/>
        <dbReference type="ChEBI" id="CHEBI:33019"/>
        <dbReference type="ChEBI" id="CHEBI:61560"/>
        <dbReference type="ChEBI" id="CHEBI:173112"/>
        <dbReference type="EC" id="2.7.7.49"/>
    </reaction>
</comment>
<organism evidence="11 12">
    <name type="scientific">Desulfonema limicola</name>
    <dbReference type="NCBI Taxonomy" id="45656"/>
    <lineage>
        <taxon>Bacteria</taxon>
        <taxon>Pseudomonadati</taxon>
        <taxon>Thermodesulfobacteriota</taxon>
        <taxon>Desulfobacteria</taxon>
        <taxon>Desulfobacterales</taxon>
        <taxon>Desulfococcaceae</taxon>
        <taxon>Desulfonema</taxon>
    </lineage>
</organism>
<dbReference type="SUPFAM" id="SSF56672">
    <property type="entry name" value="DNA/RNA polymerases"/>
    <property type="match status" value="1"/>
</dbReference>
<evidence type="ECO:0000256" key="8">
    <source>
        <dbReference type="ARBA" id="ARBA00034120"/>
    </source>
</evidence>
<dbReference type="GO" id="GO:0051607">
    <property type="term" value="P:defense response to virus"/>
    <property type="evidence" value="ECO:0007669"/>
    <property type="project" value="UniProtKB-KW"/>
</dbReference>
<dbReference type="InterPro" id="IPR043502">
    <property type="entry name" value="DNA/RNA_pol_sf"/>
</dbReference>
<name>A0A975GHP7_9BACT</name>
<dbReference type="EMBL" id="CP061799">
    <property type="protein sequence ID" value="QTA81765.1"/>
    <property type="molecule type" value="Genomic_DNA"/>
</dbReference>
<evidence type="ECO:0000256" key="2">
    <source>
        <dbReference type="ARBA" id="ARBA00022679"/>
    </source>
</evidence>
<proteinExistence type="inferred from homology"/>
<dbReference type="InterPro" id="IPR000123">
    <property type="entry name" value="Reverse_transcriptase_msDNA"/>
</dbReference>
<evidence type="ECO:0000256" key="9">
    <source>
        <dbReference type="ARBA" id="ARBA00048173"/>
    </source>
</evidence>
<reference evidence="11" key="1">
    <citation type="journal article" date="2021" name="Microb. Physiol.">
        <title>Proteogenomic Insights into the Physiology of Marine, Sulfate-Reducing, Filamentous Desulfonema limicola and Desulfonema magnum.</title>
        <authorList>
            <person name="Schnaars V."/>
            <person name="Wohlbrand L."/>
            <person name="Scheve S."/>
            <person name="Hinrichs C."/>
            <person name="Reinhardt R."/>
            <person name="Rabus R."/>
        </authorList>
    </citation>
    <scope>NUCLEOTIDE SEQUENCE</scope>
    <source>
        <strain evidence="11">5ac10</strain>
    </source>
</reference>
<protein>
    <recommendedName>
        <fullName evidence="1">RNA-directed DNA polymerase</fullName>
        <ecNumber evidence="1">2.7.7.49</ecNumber>
    </recommendedName>
</protein>
<dbReference type="Pfam" id="PF00078">
    <property type="entry name" value="RVT_1"/>
    <property type="match status" value="1"/>
</dbReference>
<keyword evidence="5" id="KW-0460">Magnesium</keyword>
<keyword evidence="4" id="KW-0479">Metal-binding</keyword>
<evidence type="ECO:0000259" key="10">
    <source>
        <dbReference type="PROSITE" id="PS50878"/>
    </source>
</evidence>
<dbReference type="Gene3D" id="3.30.70.270">
    <property type="match status" value="1"/>
</dbReference>
<feature type="domain" description="Reverse transcriptase" evidence="10">
    <location>
        <begin position="46"/>
        <end position="273"/>
    </location>
</feature>
<sequence>MSELLIKSASPENLNRAWRKHRSEKTVWITGLSRKEMEPNLAFHLLKLSEDLRKGRYKPEQVRFFPVSKGDGGQRIISALCLRDKVAQSAVLSVIQPMAEAVFHDFSFGYRRNRNIDMALAKCREFMLCGTQWVVDADIKGFFDNIPHGPLMKKVKALIKDNDVCTLIEKWLDSGTYKRGFLARAKGIPQGSILSPILCNIYMNDFDWELSSKNLPFLRYADDFIVFAKTKEDALKAMDYIGKYLKRLGLELNMKKTRVAQAGPGIVFLGRKLPKIKK</sequence>
<evidence type="ECO:0000256" key="4">
    <source>
        <dbReference type="ARBA" id="ARBA00022723"/>
    </source>
</evidence>
<evidence type="ECO:0000256" key="3">
    <source>
        <dbReference type="ARBA" id="ARBA00022695"/>
    </source>
</evidence>
<dbReference type="InterPro" id="IPR000477">
    <property type="entry name" value="RT_dom"/>
</dbReference>
<keyword evidence="7" id="KW-0051">Antiviral defense</keyword>
<gene>
    <name evidence="11" type="ORF">dnl_41140</name>
</gene>
<dbReference type="RefSeq" id="WP_207687767.1">
    <property type="nucleotide sequence ID" value="NZ_CP061799.1"/>
</dbReference>
<comment type="similarity">
    <text evidence="8">Belongs to the bacterial reverse transcriptase family.</text>
</comment>
<keyword evidence="6 11" id="KW-0695">RNA-directed DNA polymerase</keyword>
<dbReference type="KEGG" id="dli:dnl_41140"/>
<dbReference type="EC" id="2.7.7.49" evidence="1"/>
<dbReference type="GO" id="GO:0046872">
    <property type="term" value="F:metal ion binding"/>
    <property type="evidence" value="ECO:0007669"/>
    <property type="project" value="UniProtKB-KW"/>
</dbReference>
<keyword evidence="3" id="KW-0548">Nucleotidyltransferase</keyword>
<evidence type="ECO:0000256" key="1">
    <source>
        <dbReference type="ARBA" id="ARBA00012493"/>
    </source>
</evidence>
<keyword evidence="2" id="KW-0808">Transferase</keyword>
<dbReference type="GO" id="GO:0003723">
    <property type="term" value="F:RNA binding"/>
    <property type="evidence" value="ECO:0007669"/>
    <property type="project" value="InterPro"/>
</dbReference>
<dbReference type="PRINTS" id="PR00866">
    <property type="entry name" value="RNADNAPOLMS"/>
</dbReference>
<evidence type="ECO:0000256" key="7">
    <source>
        <dbReference type="ARBA" id="ARBA00023118"/>
    </source>
</evidence>
<dbReference type="InterPro" id="IPR051083">
    <property type="entry name" value="GrpII_Intron_Splice-Mob/Def"/>
</dbReference>
<evidence type="ECO:0000313" key="12">
    <source>
        <dbReference type="Proteomes" id="UP000663720"/>
    </source>
</evidence>
<dbReference type="CDD" id="cd01651">
    <property type="entry name" value="RT_G2_intron"/>
    <property type="match status" value="1"/>
</dbReference>
<evidence type="ECO:0000313" key="11">
    <source>
        <dbReference type="EMBL" id="QTA81765.1"/>
    </source>
</evidence>
<keyword evidence="12" id="KW-1185">Reference proteome</keyword>
<dbReference type="GO" id="GO:0003964">
    <property type="term" value="F:RNA-directed DNA polymerase activity"/>
    <property type="evidence" value="ECO:0007669"/>
    <property type="project" value="UniProtKB-KW"/>
</dbReference>
<dbReference type="Proteomes" id="UP000663720">
    <property type="component" value="Chromosome"/>
</dbReference>